<reference evidence="9 10" key="1">
    <citation type="journal article" date="2019" name="Anaerobe">
        <title>Detection of Robinsoniella peoriensis in multiple bone samples of a trauma patient.</title>
        <authorList>
            <person name="Schrottner P."/>
            <person name="Hartwich K."/>
            <person name="Bunk B."/>
            <person name="Schober I."/>
            <person name="Helbig S."/>
            <person name="Rudolph W.W."/>
            <person name="Gunzer F."/>
        </authorList>
    </citation>
    <scope>NUCLEOTIDE SEQUENCE [LARGE SCALE GENOMIC DNA]</scope>
    <source>
        <strain evidence="9 10">DSM 106044</strain>
    </source>
</reference>
<evidence type="ECO:0000256" key="5">
    <source>
        <dbReference type="ARBA" id="ARBA00022989"/>
    </source>
</evidence>
<dbReference type="InterPro" id="IPR035906">
    <property type="entry name" value="MetI-like_sf"/>
</dbReference>
<keyword evidence="2 7" id="KW-0813">Transport</keyword>
<dbReference type="InterPro" id="IPR050809">
    <property type="entry name" value="UgpAE/MalFG_permease"/>
</dbReference>
<keyword evidence="6 7" id="KW-0472">Membrane</keyword>
<evidence type="ECO:0000256" key="6">
    <source>
        <dbReference type="ARBA" id="ARBA00023136"/>
    </source>
</evidence>
<dbReference type="Proteomes" id="UP000306509">
    <property type="component" value="Unassembled WGS sequence"/>
</dbReference>
<feature type="transmembrane region" description="Helical" evidence="7">
    <location>
        <begin position="115"/>
        <end position="138"/>
    </location>
</feature>
<accession>A0A4U8Q4G9</accession>
<evidence type="ECO:0000256" key="2">
    <source>
        <dbReference type="ARBA" id="ARBA00022448"/>
    </source>
</evidence>
<comment type="subcellular location">
    <subcellularLocation>
        <location evidence="1 7">Cell membrane</location>
        <topology evidence="1 7">Multi-pass membrane protein</topology>
    </subcellularLocation>
</comment>
<keyword evidence="4 7" id="KW-0812">Transmembrane</keyword>
<comment type="caution">
    <text evidence="9">The sequence shown here is derived from an EMBL/GenBank/DDBJ whole genome shotgun (WGS) entry which is preliminary data.</text>
</comment>
<dbReference type="GO" id="GO:0055085">
    <property type="term" value="P:transmembrane transport"/>
    <property type="evidence" value="ECO:0007669"/>
    <property type="project" value="InterPro"/>
</dbReference>
<dbReference type="Pfam" id="PF00528">
    <property type="entry name" value="BPD_transp_1"/>
    <property type="match status" value="1"/>
</dbReference>
<protein>
    <submittedName>
        <fullName evidence="9">Putative multiple-sugar transport system permease YteP</fullName>
    </submittedName>
</protein>
<dbReference type="GO" id="GO:0005886">
    <property type="term" value="C:plasma membrane"/>
    <property type="evidence" value="ECO:0007669"/>
    <property type="project" value="UniProtKB-SubCell"/>
</dbReference>
<evidence type="ECO:0000259" key="8">
    <source>
        <dbReference type="PROSITE" id="PS50928"/>
    </source>
</evidence>
<sequence length="310" mass="34583">MKNLICNVSGRNGATKRKLLLISLPFIMFISAFCYAPLAGWIISFFKYYPGIPLNKLEFVGLQNFRMFFSNGEQVLNVVRNTFVLSGLIIITLPVPACFAILLNELSTRRLKKVVQTFSTIPYFISYVLLYLAFVTILSPSDGMLNTLLYEKLHLIDQPLNVLTNPKTAWTVQTCTYLFKNMGYSAILYLSAIASIDTQLYEAAEVDGAGRFQRMLHITVPGLVSTFVVLLVLGLGNVLSGAGFEQYYVFGNAMVLDKLEVIDTYTYKMGIVQGNYSFGTAMSMMKSLLSVGLLLFSNSIVKRIRGSSIF</sequence>
<comment type="similarity">
    <text evidence="7">Belongs to the binding-protein-dependent transport system permease family.</text>
</comment>
<keyword evidence="3" id="KW-1003">Cell membrane</keyword>
<dbReference type="SUPFAM" id="SSF161098">
    <property type="entry name" value="MetI-like"/>
    <property type="match status" value="1"/>
</dbReference>
<dbReference type="EMBL" id="QGQD01000067">
    <property type="protein sequence ID" value="TLC99714.1"/>
    <property type="molecule type" value="Genomic_DNA"/>
</dbReference>
<keyword evidence="5 7" id="KW-1133">Transmembrane helix</keyword>
<dbReference type="AlphaFoldDB" id="A0A4U8Q4G9"/>
<feature type="transmembrane region" description="Helical" evidence="7">
    <location>
        <begin position="83"/>
        <end position="103"/>
    </location>
</feature>
<dbReference type="InterPro" id="IPR000515">
    <property type="entry name" value="MetI-like"/>
</dbReference>
<feature type="transmembrane region" description="Helical" evidence="7">
    <location>
        <begin position="216"/>
        <end position="239"/>
    </location>
</feature>
<dbReference type="PANTHER" id="PTHR43227:SF11">
    <property type="entry name" value="BLL4140 PROTEIN"/>
    <property type="match status" value="1"/>
</dbReference>
<dbReference type="RefSeq" id="WP_242849053.1">
    <property type="nucleotide sequence ID" value="NZ_CABMJZ010000037.1"/>
</dbReference>
<evidence type="ECO:0000256" key="4">
    <source>
        <dbReference type="ARBA" id="ARBA00022692"/>
    </source>
</evidence>
<dbReference type="PROSITE" id="PS50928">
    <property type="entry name" value="ABC_TM1"/>
    <property type="match status" value="1"/>
</dbReference>
<evidence type="ECO:0000256" key="3">
    <source>
        <dbReference type="ARBA" id="ARBA00022475"/>
    </source>
</evidence>
<keyword evidence="9" id="KW-0762">Sugar transport</keyword>
<feature type="domain" description="ABC transmembrane type-1" evidence="8">
    <location>
        <begin position="78"/>
        <end position="297"/>
    </location>
</feature>
<organism evidence="9 10">
    <name type="scientific">Robinsoniella peoriensis</name>
    <dbReference type="NCBI Taxonomy" id="180332"/>
    <lineage>
        <taxon>Bacteria</taxon>
        <taxon>Bacillati</taxon>
        <taxon>Bacillota</taxon>
        <taxon>Clostridia</taxon>
        <taxon>Lachnospirales</taxon>
        <taxon>Lachnospiraceae</taxon>
        <taxon>Robinsoniella</taxon>
    </lineage>
</organism>
<proteinExistence type="inferred from homology"/>
<evidence type="ECO:0000313" key="10">
    <source>
        <dbReference type="Proteomes" id="UP000306509"/>
    </source>
</evidence>
<name>A0A4U8Q4G9_9FIRM</name>
<dbReference type="PANTHER" id="PTHR43227">
    <property type="entry name" value="BLL4140 PROTEIN"/>
    <property type="match status" value="1"/>
</dbReference>
<evidence type="ECO:0000313" key="9">
    <source>
        <dbReference type="EMBL" id="TLC99714.1"/>
    </source>
</evidence>
<keyword evidence="10" id="KW-1185">Reference proteome</keyword>
<gene>
    <name evidence="9" type="primary">yteP_20</name>
    <name evidence="9" type="ORF">DSM106044_03506</name>
</gene>
<feature type="transmembrane region" description="Helical" evidence="7">
    <location>
        <begin position="276"/>
        <end position="296"/>
    </location>
</feature>
<evidence type="ECO:0000256" key="7">
    <source>
        <dbReference type="RuleBase" id="RU363032"/>
    </source>
</evidence>
<evidence type="ECO:0000256" key="1">
    <source>
        <dbReference type="ARBA" id="ARBA00004651"/>
    </source>
</evidence>
<feature type="transmembrane region" description="Helical" evidence="7">
    <location>
        <begin position="20"/>
        <end position="46"/>
    </location>
</feature>
<dbReference type="Gene3D" id="1.10.3720.10">
    <property type="entry name" value="MetI-like"/>
    <property type="match status" value="1"/>
</dbReference>
<dbReference type="CDD" id="cd06261">
    <property type="entry name" value="TM_PBP2"/>
    <property type="match status" value="1"/>
</dbReference>
<dbReference type="STRING" id="180332.GCA_000797495_00572"/>